<protein>
    <submittedName>
        <fullName evidence="2">Uncharacterized protein</fullName>
    </submittedName>
</protein>
<evidence type="ECO:0000313" key="2">
    <source>
        <dbReference type="EMBL" id="MFC0349918.1"/>
    </source>
</evidence>
<dbReference type="EMBL" id="JBHLXJ010000009">
    <property type="protein sequence ID" value="MFC0349918.1"/>
    <property type="molecule type" value="Genomic_DNA"/>
</dbReference>
<accession>A0ABV6IDP0</accession>
<feature type="chain" id="PRO_5046869986" evidence="1">
    <location>
        <begin position="23"/>
        <end position="66"/>
    </location>
</feature>
<sequence>MKRLLFALACSIGIGMAFSANAINNSGCLAGCGKSYAKCKENAKTPQKLQACNAARSNCTKNCNNP</sequence>
<evidence type="ECO:0000256" key="1">
    <source>
        <dbReference type="SAM" id="SignalP"/>
    </source>
</evidence>
<keyword evidence="1" id="KW-0732">Signal</keyword>
<organism evidence="2 3">
    <name type="scientific">Undibacterium danionis</name>
    <dbReference type="NCBI Taxonomy" id="1812100"/>
    <lineage>
        <taxon>Bacteria</taxon>
        <taxon>Pseudomonadati</taxon>
        <taxon>Pseudomonadota</taxon>
        <taxon>Betaproteobacteria</taxon>
        <taxon>Burkholderiales</taxon>
        <taxon>Oxalobacteraceae</taxon>
        <taxon>Undibacterium</taxon>
    </lineage>
</organism>
<dbReference type="Proteomes" id="UP001589844">
    <property type="component" value="Unassembled WGS sequence"/>
</dbReference>
<feature type="signal peptide" evidence="1">
    <location>
        <begin position="1"/>
        <end position="22"/>
    </location>
</feature>
<comment type="caution">
    <text evidence="2">The sequence shown here is derived from an EMBL/GenBank/DDBJ whole genome shotgun (WGS) entry which is preliminary data.</text>
</comment>
<gene>
    <name evidence="2" type="ORF">ACFFJH_08870</name>
</gene>
<dbReference type="RefSeq" id="WP_390211762.1">
    <property type="nucleotide sequence ID" value="NZ_JBHLXJ010000009.1"/>
</dbReference>
<evidence type="ECO:0000313" key="3">
    <source>
        <dbReference type="Proteomes" id="UP001589844"/>
    </source>
</evidence>
<keyword evidence="3" id="KW-1185">Reference proteome</keyword>
<reference evidence="2 3" key="1">
    <citation type="submission" date="2024-09" db="EMBL/GenBank/DDBJ databases">
        <authorList>
            <person name="Sun Q."/>
            <person name="Mori K."/>
        </authorList>
    </citation>
    <scope>NUCLEOTIDE SEQUENCE [LARGE SCALE GENOMIC DNA]</scope>
    <source>
        <strain evidence="2 3">CCM 8677</strain>
    </source>
</reference>
<name>A0ABV6IDP0_9BURK</name>
<proteinExistence type="predicted"/>